<dbReference type="InterPro" id="IPR041916">
    <property type="entry name" value="Anti_sigma_zinc_sf"/>
</dbReference>
<dbReference type="KEGG" id="ica:Intca_3479"/>
<dbReference type="InterPro" id="IPR051474">
    <property type="entry name" value="Anti-sigma-K/W_factor"/>
</dbReference>
<dbReference type="AlphaFoldDB" id="E6SG03"/>
<evidence type="ECO:0000313" key="10">
    <source>
        <dbReference type="EMBL" id="ADU49957.1"/>
    </source>
</evidence>
<feature type="transmembrane region" description="Helical" evidence="8">
    <location>
        <begin position="109"/>
        <end position="129"/>
    </location>
</feature>
<keyword evidence="6" id="KW-0804">Transcription</keyword>
<evidence type="ECO:0000313" key="11">
    <source>
        <dbReference type="Proteomes" id="UP000008914"/>
    </source>
</evidence>
<keyword evidence="4" id="KW-0805">Transcription regulation</keyword>
<evidence type="ECO:0000256" key="5">
    <source>
        <dbReference type="ARBA" id="ARBA00023136"/>
    </source>
</evidence>
<dbReference type="InterPro" id="IPR027383">
    <property type="entry name" value="Znf_put"/>
</dbReference>
<feature type="domain" description="Putative zinc-finger" evidence="9">
    <location>
        <begin position="7"/>
        <end position="39"/>
    </location>
</feature>
<name>E6SG03_INTC7</name>
<evidence type="ECO:0000256" key="3">
    <source>
        <dbReference type="ARBA" id="ARBA00022989"/>
    </source>
</evidence>
<sequence length="236" mass="24360">MSADGEETHVLLGGYVLGGLSDEDHRAFTEHLRTCPACQAELGQVSGLPRLLSLVERPPTEEPYAAGLAPGEEAPEVGAGSAAAGPPTLPGLTDLLAEARRRRRRRRDWLVAAAGVAAAGAFGAGAWLGPGLLDPPPPSEHYTATAPAGSTAQVGVHLVTRGWGTQLDLACSNMPVGEEITLYVIDAAGRESPAGSWLGTRSGYATVTGATALRPEQIRSIEVRTADGTLIAAVRT</sequence>
<dbReference type="STRING" id="710696.Intca_3479"/>
<keyword evidence="3 8" id="KW-1133">Transmembrane helix</keyword>
<organism evidence="10 11">
    <name type="scientific">Intrasporangium calvum (strain ATCC 23552 / DSM 43043 / JCM 3097 / NBRC 12989 / NCIMB 10167 / NRRL B-3866 / 7 KIP)</name>
    <dbReference type="NCBI Taxonomy" id="710696"/>
    <lineage>
        <taxon>Bacteria</taxon>
        <taxon>Bacillati</taxon>
        <taxon>Actinomycetota</taxon>
        <taxon>Actinomycetes</taxon>
        <taxon>Micrococcales</taxon>
        <taxon>Intrasporangiaceae</taxon>
        <taxon>Intrasporangium</taxon>
    </lineage>
</organism>
<dbReference type="Proteomes" id="UP000008914">
    <property type="component" value="Chromosome"/>
</dbReference>
<dbReference type="RefSeq" id="WP_013494269.1">
    <property type="nucleotide sequence ID" value="NC_014830.1"/>
</dbReference>
<accession>E6SG03</accession>
<dbReference type="eggNOG" id="COG5662">
    <property type="taxonomic scope" value="Bacteria"/>
</dbReference>
<evidence type="ECO:0000256" key="1">
    <source>
        <dbReference type="ARBA" id="ARBA00004167"/>
    </source>
</evidence>
<dbReference type="PANTHER" id="PTHR37461:SF1">
    <property type="entry name" value="ANTI-SIGMA-K FACTOR RSKA"/>
    <property type="match status" value="1"/>
</dbReference>
<proteinExistence type="predicted"/>
<dbReference type="GO" id="GO:0016020">
    <property type="term" value="C:membrane"/>
    <property type="evidence" value="ECO:0007669"/>
    <property type="project" value="UniProtKB-SubCell"/>
</dbReference>
<evidence type="ECO:0000259" key="9">
    <source>
        <dbReference type="Pfam" id="PF13490"/>
    </source>
</evidence>
<comment type="subcellular location">
    <subcellularLocation>
        <location evidence="1">Membrane</location>
        <topology evidence="1">Single-pass membrane protein</topology>
    </subcellularLocation>
</comment>
<evidence type="ECO:0000256" key="2">
    <source>
        <dbReference type="ARBA" id="ARBA00022692"/>
    </source>
</evidence>
<dbReference type="OrthoDB" id="5242431at2"/>
<dbReference type="HOGENOM" id="CLU_056526_1_0_11"/>
<feature type="region of interest" description="Disordered" evidence="7">
    <location>
        <begin position="62"/>
        <end position="92"/>
    </location>
</feature>
<dbReference type="PANTHER" id="PTHR37461">
    <property type="entry name" value="ANTI-SIGMA-K FACTOR RSKA"/>
    <property type="match status" value="1"/>
</dbReference>
<evidence type="ECO:0000256" key="4">
    <source>
        <dbReference type="ARBA" id="ARBA00023015"/>
    </source>
</evidence>
<dbReference type="GO" id="GO:0006417">
    <property type="term" value="P:regulation of translation"/>
    <property type="evidence" value="ECO:0007669"/>
    <property type="project" value="TreeGrafter"/>
</dbReference>
<dbReference type="EMBL" id="CP002343">
    <property type="protein sequence ID" value="ADU49957.1"/>
    <property type="molecule type" value="Genomic_DNA"/>
</dbReference>
<evidence type="ECO:0000256" key="6">
    <source>
        <dbReference type="ARBA" id="ARBA00023163"/>
    </source>
</evidence>
<evidence type="ECO:0000256" key="8">
    <source>
        <dbReference type="SAM" id="Phobius"/>
    </source>
</evidence>
<protein>
    <recommendedName>
        <fullName evidence="9">Putative zinc-finger domain-containing protein</fullName>
    </recommendedName>
</protein>
<dbReference type="Pfam" id="PF13490">
    <property type="entry name" value="zf-HC2"/>
    <property type="match status" value="1"/>
</dbReference>
<dbReference type="GO" id="GO:0016989">
    <property type="term" value="F:sigma factor antagonist activity"/>
    <property type="evidence" value="ECO:0007669"/>
    <property type="project" value="TreeGrafter"/>
</dbReference>
<gene>
    <name evidence="10" type="ordered locus">Intca_3479</name>
</gene>
<reference evidence="10 11" key="1">
    <citation type="journal article" date="2010" name="Stand. Genomic Sci.">
        <title>Complete genome sequence of Intrasporangium calvum type strain (7 KIP).</title>
        <authorList>
            <person name="Del Rio T.G."/>
            <person name="Chertkov O."/>
            <person name="Yasawong M."/>
            <person name="Lucas S."/>
            <person name="Deshpande S."/>
            <person name="Cheng J.F."/>
            <person name="Detter C."/>
            <person name="Tapia R."/>
            <person name="Han C."/>
            <person name="Goodwin L."/>
            <person name="Pitluck S."/>
            <person name="Liolios K."/>
            <person name="Ivanova N."/>
            <person name="Mavromatis K."/>
            <person name="Pati A."/>
            <person name="Chen A."/>
            <person name="Palaniappan K."/>
            <person name="Land M."/>
            <person name="Hauser L."/>
            <person name="Chang Y.J."/>
            <person name="Jeffries C.D."/>
            <person name="Rohde M."/>
            <person name="Pukall R."/>
            <person name="Sikorski J."/>
            <person name="Goker M."/>
            <person name="Woyke T."/>
            <person name="Bristow J."/>
            <person name="Eisen J.A."/>
            <person name="Markowitz V."/>
            <person name="Hugenholtz P."/>
            <person name="Kyrpides N.C."/>
            <person name="Klenk H.P."/>
            <person name="Lapidus A."/>
        </authorList>
    </citation>
    <scope>NUCLEOTIDE SEQUENCE [LARGE SCALE GENOMIC DNA]</scope>
    <source>
        <strain evidence="11">ATCC 23552 / DSM 43043 / JCM 3097 / NBRC 12989 / 7 KIP</strain>
    </source>
</reference>
<keyword evidence="5 8" id="KW-0472">Membrane</keyword>
<evidence type="ECO:0000256" key="7">
    <source>
        <dbReference type="SAM" id="MobiDB-lite"/>
    </source>
</evidence>
<dbReference type="Gene3D" id="1.10.10.1320">
    <property type="entry name" value="Anti-sigma factor, zinc-finger domain"/>
    <property type="match status" value="1"/>
</dbReference>
<keyword evidence="2 8" id="KW-0812">Transmembrane</keyword>
<keyword evidence="11" id="KW-1185">Reference proteome</keyword>